<gene>
    <name evidence="1" type="ORF">METZ01_LOCUS106882</name>
</gene>
<dbReference type="SUPFAM" id="SSF51182">
    <property type="entry name" value="RmlC-like cupins"/>
    <property type="match status" value="1"/>
</dbReference>
<dbReference type="InterPro" id="IPR014710">
    <property type="entry name" value="RmlC-like_jellyroll"/>
</dbReference>
<reference evidence="1" key="1">
    <citation type="submission" date="2018-05" db="EMBL/GenBank/DDBJ databases">
        <authorList>
            <person name="Lanie J.A."/>
            <person name="Ng W.-L."/>
            <person name="Kazmierczak K.M."/>
            <person name="Andrzejewski T.M."/>
            <person name="Davidsen T.M."/>
            <person name="Wayne K.J."/>
            <person name="Tettelin H."/>
            <person name="Glass J.I."/>
            <person name="Rusch D."/>
            <person name="Podicherti R."/>
            <person name="Tsui H.-C.T."/>
            <person name="Winkler M.E."/>
        </authorList>
    </citation>
    <scope>NUCLEOTIDE SEQUENCE</scope>
</reference>
<protein>
    <recommendedName>
        <fullName evidence="2">Cupin 2 conserved barrel domain-containing protein</fullName>
    </recommendedName>
</protein>
<sequence>MLQQIKHNDDLFALIYSSEDLEEGINFVTDDEAILQLGAMKRAQGYVIEPHIHTAFERNITGTNEVMYLQEGRVKVTFFTEDKKFLEEFILEKGQWIVFVKGGHGFEMLETSVLIEVKNGPYAHDMDKIRFVNEE</sequence>
<dbReference type="AlphaFoldDB" id="A0A381WP94"/>
<accession>A0A381WP94</accession>
<evidence type="ECO:0008006" key="2">
    <source>
        <dbReference type="Google" id="ProtNLM"/>
    </source>
</evidence>
<dbReference type="Gene3D" id="2.60.120.10">
    <property type="entry name" value="Jelly Rolls"/>
    <property type="match status" value="1"/>
</dbReference>
<dbReference type="InterPro" id="IPR011051">
    <property type="entry name" value="RmlC_Cupin_sf"/>
</dbReference>
<name>A0A381WP94_9ZZZZ</name>
<evidence type="ECO:0000313" key="1">
    <source>
        <dbReference type="EMBL" id="SVA54028.1"/>
    </source>
</evidence>
<dbReference type="EMBL" id="UINC01012362">
    <property type="protein sequence ID" value="SVA54028.1"/>
    <property type="molecule type" value="Genomic_DNA"/>
</dbReference>
<proteinExistence type="predicted"/>
<organism evidence="1">
    <name type="scientific">marine metagenome</name>
    <dbReference type="NCBI Taxonomy" id="408172"/>
    <lineage>
        <taxon>unclassified sequences</taxon>
        <taxon>metagenomes</taxon>
        <taxon>ecological metagenomes</taxon>
    </lineage>
</organism>